<evidence type="ECO:0000313" key="3">
    <source>
        <dbReference type="Proteomes" id="UP001342418"/>
    </source>
</evidence>
<keyword evidence="3" id="KW-1185">Reference proteome</keyword>
<dbReference type="Pfam" id="PF02464">
    <property type="entry name" value="CinA"/>
    <property type="match status" value="1"/>
</dbReference>
<dbReference type="EC" id="3.5.1.42" evidence="2"/>
<dbReference type="EMBL" id="CP030941">
    <property type="protein sequence ID" value="UUP19448.1"/>
    <property type="molecule type" value="Genomic_DNA"/>
</dbReference>
<evidence type="ECO:0000259" key="1">
    <source>
        <dbReference type="Pfam" id="PF02464"/>
    </source>
</evidence>
<dbReference type="InterPro" id="IPR036653">
    <property type="entry name" value="CinA-like_C"/>
</dbReference>
<dbReference type="NCBIfam" id="TIGR00199">
    <property type="entry name" value="PncC_domain"/>
    <property type="match status" value="1"/>
</dbReference>
<feature type="domain" description="CinA C-terminal" evidence="1">
    <location>
        <begin position="7"/>
        <end position="158"/>
    </location>
</feature>
<dbReference type="Proteomes" id="UP001342418">
    <property type="component" value="Chromosome"/>
</dbReference>
<organism evidence="2 3">
    <name type="scientific">Nitratireductor thuwali</name>
    <dbReference type="NCBI Taxonomy" id="2267699"/>
    <lineage>
        <taxon>Bacteria</taxon>
        <taxon>Pseudomonadati</taxon>
        <taxon>Pseudomonadota</taxon>
        <taxon>Alphaproteobacteria</taxon>
        <taxon>Hyphomicrobiales</taxon>
        <taxon>Phyllobacteriaceae</taxon>
        <taxon>Nitratireductor</taxon>
    </lineage>
</organism>
<reference evidence="2 3" key="1">
    <citation type="submission" date="2018-07" db="EMBL/GenBank/DDBJ databases">
        <title>Genome sequence of Nitratireductor thuwali#1536.</title>
        <authorList>
            <person name="Michoud G."/>
            <person name="Merlino G."/>
            <person name="Sefrji F.O."/>
            <person name="Daffonchio D."/>
        </authorList>
    </citation>
    <scope>NUCLEOTIDE SEQUENCE [LARGE SCALE GENOMIC DNA]</scope>
    <source>
        <strain evidence="3">Nit1536</strain>
    </source>
</reference>
<gene>
    <name evidence="2" type="primary">pncC</name>
    <name evidence="2" type="ORF">NTH_03951</name>
</gene>
<keyword evidence="2" id="KW-0378">Hydrolase</keyword>
<proteinExistence type="predicted"/>
<sequence>MSDTAILATKVLARLQQAGLMLATAESCTGGLIAAAITDLNGASNVLDRGFITYSNEAKTEMLAVREQTLRDHGAVSSQTAAEMAAGALLHSRADIAVSVTGIAGPGGGTAEKPVGLVWFGIAVRDGEPRTVRKQFAGLGRAAVRRDSVMTALGLVLEAAETIANQADVP</sequence>
<dbReference type="RefSeq" id="WP_338531598.1">
    <property type="nucleotide sequence ID" value="NZ_CP030941.1"/>
</dbReference>
<protein>
    <submittedName>
        <fullName evidence="2">Nicotinamide-nucleotide amidohydrolase PncC</fullName>
        <ecNumber evidence="2">3.5.1.42</ecNumber>
    </submittedName>
</protein>
<name>A0ABY5MN77_9HYPH</name>
<evidence type="ECO:0000313" key="2">
    <source>
        <dbReference type="EMBL" id="UUP19448.1"/>
    </source>
</evidence>
<accession>A0ABY5MN77</accession>
<dbReference type="GO" id="GO:0019159">
    <property type="term" value="F:nicotinamide-nucleotide amidase activity"/>
    <property type="evidence" value="ECO:0007669"/>
    <property type="project" value="UniProtKB-EC"/>
</dbReference>
<dbReference type="InterPro" id="IPR008136">
    <property type="entry name" value="CinA_C"/>
</dbReference>
<dbReference type="SUPFAM" id="SSF142433">
    <property type="entry name" value="CinA-like"/>
    <property type="match status" value="1"/>
</dbReference>
<dbReference type="Gene3D" id="3.90.950.20">
    <property type="entry name" value="CinA-like"/>
    <property type="match status" value="1"/>
</dbReference>